<sequence length="79" mass="8945">AAEKNVVLGDNGLQLQSRWNKLFRAFEVDRRERIVRRGNGDDRELPSLIRPRAERTTQAAAAAAAARRGVYLKEVGKRE</sequence>
<proteinExistence type="predicted"/>
<gene>
    <name evidence="1" type="ORF">ILEXP_LOCUS16397</name>
</gene>
<reference evidence="1 2" key="1">
    <citation type="submission" date="2024-02" db="EMBL/GenBank/DDBJ databases">
        <authorList>
            <person name="Vignale AGUSTIN F."/>
            <person name="Sosa J E."/>
            <person name="Modenutti C."/>
        </authorList>
    </citation>
    <scope>NUCLEOTIDE SEQUENCE [LARGE SCALE GENOMIC DNA]</scope>
</reference>
<dbReference type="Proteomes" id="UP001642360">
    <property type="component" value="Unassembled WGS sequence"/>
</dbReference>
<dbReference type="AlphaFoldDB" id="A0ABC8RTY7"/>
<comment type="caution">
    <text evidence="1">The sequence shown here is derived from an EMBL/GenBank/DDBJ whole genome shotgun (WGS) entry which is preliminary data.</text>
</comment>
<feature type="non-terminal residue" evidence="1">
    <location>
        <position position="1"/>
    </location>
</feature>
<evidence type="ECO:0000313" key="1">
    <source>
        <dbReference type="EMBL" id="CAK9148458.1"/>
    </source>
</evidence>
<protein>
    <submittedName>
        <fullName evidence="1">Uncharacterized protein</fullName>
    </submittedName>
</protein>
<accession>A0ABC8RTY7</accession>
<feature type="non-terminal residue" evidence="1">
    <location>
        <position position="79"/>
    </location>
</feature>
<keyword evidence="2" id="KW-1185">Reference proteome</keyword>
<organism evidence="1 2">
    <name type="scientific">Ilex paraguariensis</name>
    <name type="common">yerba mate</name>
    <dbReference type="NCBI Taxonomy" id="185542"/>
    <lineage>
        <taxon>Eukaryota</taxon>
        <taxon>Viridiplantae</taxon>
        <taxon>Streptophyta</taxon>
        <taxon>Embryophyta</taxon>
        <taxon>Tracheophyta</taxon>
        <taxon>Spermatophyta</taxon>
        <taxon>Magnoliopsida</taxon>
        <taxon>eudicotyledons</taxon>
        <taxon>Gunneridae</taxon>
        <taxon>Pentapetalae</taxon>
        <taxon>asterids</taxon>
        <taxon>campanulids</taxon>
        <taxon>Aquifoliales</taxon>
        <taxon>Aquifoliaceae</taxon>
        <taxon>Ilex</taxon>
    </lineage>
</organism>
<name>A0ABC8RTY7_9AQUA</name>
<evidence type="ECO:0000313" key="2">
    <source>
        <dbReference type="Proteomes" id="UP001642360"/>
    </source>
</evidence>
<dbReference type="EMBL" id="CAUOFW020001748">
    <property type="protein sequence ID" value="CAK9148458.1"/>
    <property type="molecule type" value="Genomic_DNA"/>
</dbReference>